<evidence type="ECO:0000313" key="1">
    <source>
        <dbReference type="EMBL" id="WAL60487.1"/>
    </source>
</evidence>
<dbReference type="Proteomes" id="UP001163152">
    <property type="component" value="Chromosome"/>
</dbReference>
<accession>A0A9E8ZCP5</accession>
<protein>
    <submittedName>
        <fullName evidence="1">Uncharacterized protein</fullName>
    </submittedName>
</protein>
<dbReference type="RefSeq" id="WP_268610402.1">
    <property type="nucleotide sequence ID" value="NZ_CP113797.1"/>
</dbReference>
<keyword evidence="2" id="KW-1185">Reference proteome</keyword>
<reference evidence="1" key="1">
    <citation type="submission" date="2022-12" db="EMBL/GenBank/DDBJ databases">
        <title>Polyphasic identification of a Novel Hot-Spring Cyanobacterium Ocullathermofonsia sinensis gen nov. sp. nov. and Genomic Insights on its Adaptations to the Thermal Habitat.</title>
        <authorList>
            <person name="Daroch M."/>
            <person name="Tang J."/>
            <person name="Jiang Y."/>
        </authorList>
    </citation>
    <scope>NUCLEOTIDE SEQUENCE</scope>
    <source>
        <strain evidence="1">PKUAC-SCTA174</strain>
    </source>
</reference>
<dbReference type="KEGG" id="tsin:OXH18_00395"/>
<sequence>MWLFLEQSFGQFVEMLKTLATPQISVLTLNPALLRPFGEKWLGDEGGLAQKCPGYCWRSLEVITKDEQLSWLW</sequence>
<gene>
    <name evidence="1" type="ORF">OXH18_00395</name>
</gene>
<name>A0A9E8ZCP5_9CYAN</name>
<organism evidence="1 2">
    <name type="scientific">Thermocoleostomius sinensis A174</name>
    <dbReference type="NCBI Taxonomy" id="2016057"/>
    <lineage>
        <taxon>Bacteria</taxon>
        <taxon>Bacillati</taxon>
        <taxon>Cyanobacteriota</taxon>
        <taxon>Cyanophyceae</taxon>
        <taxon>Oculatellales</taxon>
        <taxon>Oculatellaceae</taxon>
        <taxon>Thermocoleostomius</taxon>
    </lineage>
</organism>
<dbReference type="EMBL" id="CP113797">
    <property type="protein sequence ID" value="WAL60487.1"/>
    <property type="molecule type" value="Genomic_DNA"/>
</dbReference>
<evidence type="ECO:0000313" key="2">
    <source>
        <dbReference type="Proteomes" id="UP001163152"/>
    </source>
</evidence>
<dbReference type="AlphaFoldDB" id="A0A9E8ZCP5"/>
<proteinExistence type="predicted"/>